<dbReference type="CDD" id="cd03784">
    <property type="entry name" value="GT1_Gtf-like"/>
    <property type="match status" value="1"/>
</dbReference>
<evidence type="ECO:0000256" key="3">
    <source>
        <dbReference type="RuleBase" id="RU003718"/>
    </source>
</evidence>
<gene>
    <name evidence="5" type="ORF">COCNU_01G009070</name>
</gene>
<proteinExistence type="inferred from homology"/>
<evidence type="ECO:0000313" key="6">
    <source>
        <dbReference type="Proteomes" id="UP000797356"/>
    </source>
</evidence>
<keyword evidence="6" id="KW-1185">Reference proteome</keyword>
<dbReference type="InterPro" id="IPR002213">
    <property type="entry name" value="UDP_glucos_trans"/>
</dbReference>
<keyword evidence="3" id="KW-0328">Glycosyltransferase</keyword>
<comment type="caution">
    <text evidence="5">The sequence shown here is derived from an EMBL/GenBank/DDBJ whole genome shotgun (WGS) entry which is preliminary data.</text>
</comment>
<dbReference type="PROSITE" id="PS00375">
    <property type="entry name" value="UDPGT"/>
    <property type="match status" value="1"/>
</dbReference>
<dbReference type="GO" id="GO:0035251">
    <property type="term" value="F:UDP-glucosyltransferase activity"/>
    <property type="evidence" value="ECO:0007669"/>
    <property type="project" value="TreeGrafter"/>
</dbReference>
<name>A0A8K0HVN2_COCNU</name>
<reference evidence="5" key="2">
    <citation type="submission" date="2019-07" db="EMBL/GenBank/DDBJ databases">
        <authorList>
            <person name="Yang Y."/>
            <person name="Bocs S."/>
            <person name="Baudouin L."/>
        </authorList>
    </citation>
    <scope>NUCLEOTIDE SEQUENCE</scope>
    <source>
        <tissue evidence="5">Spear leaf of Hainan Tall coconut</tissue>
    </source>
</reference>
<sequence>MSSSLPHVAIFPFMSKGHIIPLVHLAHLLHRRRLATLTFFTTPLNAPFFRDSLAGTDASIVELPFPENVPGLPPGVESTDHLPSMSLFLTFYNATKKLRPHFEQALASLPTPVRFLISDGFLGWTTESAGKLGIPRVASYGMGSHAMAINYYISREMPHLGLASDDQPFTVSGFPNLQLTLDDLSQISDDPHPEDELYKFTQEIQPTPDTCGIMANSFYELEPGYVDHWNGHIGPKAWCVGLLCLAQQRTHSNNRTELLQWLDSRLAMSRPVVYLAFGTQAVISELQLKEIAIGLERSGLDFVWVVRAKEVDLGEGFEERVADRGKVVRDWVDQLEILQHESIRVFVSHCGWNSVTEGISAGVPILAWPMMAEQRLNARFLVQDLGIGLRVRASDGTRQGLVKGEDLAKLVREYVDGEKGTEAAKKVKDLARVARMAMEEGGSSWCTLEQMIAGVSEKRTTELASRLA</sequence>
<accession>A0A8K0HVN2</accession>
<dbReference type="SUPFAM" id="SSF53756">
    <property type="entry name" value="UDP-Glycosyltransferase/glycogen phosphorylase"/>
    <property type="match status" value="1"/>
</dbReference>
<keyword evidence="2 3" id="KW-0808">Transferase</keyword>
<comment type="similarity">
    <text evidence="1 3">Belongs to the UDP-glycosyltransferase family.</text>
</comment>
<dbReference type="PANTHER" id="PTHR48047">
    <property type="entry name" value="GLYCOSYLTRANSFERASE"/>
    <property type="match status" value="1"/>
</dbReference>
<evidence type="ECO:0000313" key="5">
    <source>
        <dbReference type="EMBL" id="KAG1326973.1"/>
    </source>
</evidence>
<organism evidence="5 6">
    <name type="scientific">Cocos nucifera</name>
    <name type="common">Coconut palm</name>
    <dbReference type="NCBI Taxonomy" id="13894"/>
    <lineage>
        <taxon>Eukaryota</taxon>
        <taxon>Viridiplantae</taxon>
        <taxon>Streptophyta</taxon>
        <taxon>Embryophyta</taxon>
        <taxon>Tracheophyta</taxon>
        <taxon>Spermatophyta</taxon>
        <taxon>Magnoliopsida</taxon>
        <taxon>Liliopsida</taxon>
        <taxon>Arecaceae</taxon>
        <taxon>Arecoideae</taxon>
        <taxon>Cocoseae</taxon>
        <taxon>Attaleinae</taxon>
        <taxon>Cocos</taxon>
    </lineage>
</organism>
<dbReference type="AlphaFoldDB" id="A0A8K0HVN2"/>
<dbReference type="Proteomes" id="UP000797356">
    <property type="component" value="Chromosome 1"/>
</dbReference>
<dbReference type="PANTHER" id="PTHR48047:SF51">
    <property type="entry name" value="GLYCOSYLTRANSFERASE"/>
    <property type="match status" value="1"/>
</dbReference>
<dbReference type="Gene3D" id="3.40.50.2000">
    <property type="entry name" value="Glycogen Phosphorylase B"/>
    <property type="match status" value="2"/>
</dbReference>
<dbReference type="EC" id="2.4.1.-" evidence="4"/>
<reference evidence="5" key="1">
    <citation type="journal article" date="2017" name="Gigascience">
        <title>The genome draft of coconut (Cocos nucifera).</title>
        <authorList>
            <person name="Xiao Y."/>
            <person name="Xu P."/>
            <person name="Fan H."/>
            <person name="Baudouin L."/>
            <person name="Xia W."/>
            <person name="Bocs S."/>
            <person name="Xu J."/>
            <person name="Li Q."/>
            <person name="Guo A."/>
            <person name="Zhou L."/>
            <person name="Li J."/>
            <person name="Wu Y."/>
            <person name="Ma Z."/>
            <person name="Armero A."/>
            <person name="Issali A.E."/>
            <person name="Liu N."/>
            <person name="Peng M."/>
            <person name="Yang Y."/>
        </authorList>
    </citation>
    <scope>NUCLEOTIDE SEQUENCE</scope>
    <source>
        <tissue evidence="5">Spear leaf of Hainan Tall coconut</tissue>
    </source>
</reference>
<dbReference type="FunFam" id="3.40.50.2000:FF:000107">
    <property type="entry name" value="Glycosyltransferase"/>
    <property type="match status" value="1"/>
</dbReference>
<dbReference type="Pfam" id="PF00201">
    <property type="entry name" value="UDPGT"/>
    <property type="match status" value="1"/>
</dbReference>
<dbReference type="EMBL" id="CM017872">
    <property type="protein sequence ID" value="KAG1326973.1"/>
    <property type="molecule type" value="Genomic_DNA"/>
</dbReference>
<evidence type="ECO:0000256" key="1">
    <source>
        <dbReference type="ARBA" id="ARBA00009995"/>
    </source>
</evidence>
<protein>
    <recommendedName>
        <fullName evidence="4">Glycosyltransferase</fullName>
        <ecNumber evidence="4">2.4.1.-</ecNumber>
    </recommendedName>
</protein>
<evidence type="ECO:0000256" key="4">
    <source>
        <dbReference type="RuleBase" id="RU362057"/>
    </source>
</evidence>
<dbReference type="OrthoDB" id="5835829at2759"/>
<dbReference type="InterPro" id="IPR035595">
    <property type="entry name" value="UDP_glycos_trans_CS"/>
</dbReference>
<evidence type="ECO:0000256" key="2">
    <source>
        <dbReference type="ARBA" id="ARBA00022679"/>
    </source>
</evidence>